<proteinExistence type="predicted"/>
<comment type="caution">
    <text evidence="4">The sequence shown here is derived from an EMBL/GenBank/DDBJ whole genome shotgun (WGS) entry which is preliminary data.</text>
</comment>
<dbReference type="PROSITE" id="PS50869">
    <property type="entry name" value="BRICHOS"/>
    <property type="match status" value="1"/>
</dbReference>
<feature type="domain" description="BRICHOS" evidence="3">
    <location>
        <begin position="38"/>
        <end position="124"/>
    </location>
</feature>
<evidence type="ECO:0000259" key="3">
    <source>
        <dbReference type="PROSITE" id="PS50869"/>
    </source>
</evidence>
<protein>
    <recommendedName>
        <fullName evidence="3">BRICHOS domain-containing protein</fullName>
    </recommendedName>
</protein>
<dbReference type="EMBL" id="JANPWB010000015">
    <property type="protein sequence ID" value="KAJ1091510.1"/>
    <property type="molecule type" value="Genomic_DNA"/>
</dbReference>
<dbReference type="AlphaFoldDB" id="A0AAV7LLY0"/>
<evidence type="ECO:0000256" key="1">
    <source>
        <dbReference type="ARBA" id="ARBA00023157"/>
    </source>
</evidence>
<name>A0AAV7LLY0_PLEWA</name>
<reference evidence="4" key="1">
    <citation type="journal article" date="2022" name="bioRxiv">
        <title>Sequencing and chromosome-scale assembly of the giantPleurodeles waltlgenome.</title>
        <authorList>
            <person name="Brown T."/>
            <person name="Elewa A."/>
            <person name="Iarovenko S."/>
            <person name="Subramanian E."/>
            <person name="Araus A.J."/>
            <person name="Petzold A."/>
            <person name="Susuki M."/>
            <person name="Suzuki K.-i.T."/>
            <person name="Hayashi T."/>
            <person name="Toyoda A."/>
            <person name="Oliveira C."/>
            <person name="Osipova E."/>
            <person name="Leigh N.D."/>
            <person name="Simon A."/>
            <person name="Yun M.H."/>
        </authorList>
    </citation>
    <scope>NUCLEOTIDE SEQUENCE</scope>
    <source>
        <strain evidence="4">20211129_DDA</strain>
        <tissue evidence="4">Liver</tissue>
    </source>
</reference>
<feature type="signal peptide" evidence="2">
    <location>
        <begin position="1"/>
        <end position="20"/>
    </location>
</feature>
<dbReference type="PANTHER" id="PTHR16483">
    <property type="entry name" value="GASTROKINE 1"/>
    <property type="match status" value="1"/>
</dbReference>
<sequence>MTALIVVAALLGVCLTQAFAVQTVDIDAVQKVAYLKTEEGLNSRVTVLDYNLGVVATRLLSNQICVVMMMNREVIPTLEQLTQETQNPLRPQLSYSLMNTPMKNSALFGRQVEQLCAGVPSFYAEETERATFVACETIITIMGVTICTSITVC</sequence>
<organism evidence="4 5">
    <name type="scientific">Pleurodeles waltl</name>
    <name type="common">Iberian ribbed newt</name>
    <dbReference type="NCBI Taxonomy" id="8319"/>
    <lineage>
        <taxon>Eukaryota</taxon>
        <taxon>Metazoa</taxon>
        <taxon>Chordata</taxon>
        <taxon>Craniata</taxon>
        <taxon>Vertebrata</taxon>
        <taxon>Euteleostomi</taxon>
        <taxon>Amphibia</taxon>
        <taxon>Batrachia</taxon>
        <taxon>Caudata</taxon>
        <taxon>Salamandroidea</taxon>
        <taxon>Salamandridae</taxon>
        <taxon>Pleurodelinae</taxon>
        <taxon>Pleurodeles</taxon>
    </lineage>
</organism>
<gene>
    <name evidence="4" type="ORF">NDU88_004631</name>
</gene>
<evidence type="ECO:0000313" key="4">
    <source>
        <dbReference type="EMBL" id="KAJ1091510.1"/>
    </source>
</evidence>
<keyword evidence="1" id="KW-1015">Disulfide bond</keyword>
<evidence type="ECO:0000256" key="2">
    <source>
        <dbReference type="SAM" id="SignalP"/>
    </source>
</evidence>
<dbReference type="SMART" id="SM01039">
    <property type="entry name" value="BRICHOS"/>
    <property type="match status" value="1"/>
</dbReference>
<accession>A0AAV7LLY0</accession>
<keyword evidence="5" id="KW-1185">Reference proteome</keyword>
<evidence type="ECO:0000313" key="5">
    <source>
        <dbReference type="Proteomes" id="UP001066276"/>
    </source>
</evidence>
<dbReference type="Gene3D" id="3.30.390.150">
    <property type="match status" value="1"/>
</dbReference>
<keyword evidence="2" id="KW-0732">Signal</keyword>
<dbReference type="Pfam" id="PF04089">
    <property type="entry name" value="BRICHOS"/>
    <property type="match status" value="1"/>
</dbReference>
<dbReference type="InterPro" id="IPR051772">
    <property type="entry name" value="Gastrokine"/>
</dbReference>
<dbReference type="Proteomes" id="UP001066276">
    <property type="component" value="Chromosome 11"/>
</dbReference>
<dbReference type="InterPro" id="IPR007084">
    <property type="entry name" value="BRICHOS_dom"/>
</dbReference>
<feature type="chain" id="PRO_5043350200" description="BRICHOS domain-containing protein" evidence="2">
    <location>
        <begin position="21"/>
        <end position="153"/>
    </location>
</feature>